<dbReference type="SMART" id="SM00367">
    <property type="entry name" value="LRR_CC"/>
    <property type="match status" value="3"/>
</dbReference>
<dbReference type="Pfam" id="PF12937">
    <property type="entry name" value="F-box-like"/>
    <property type="match status" value="1"/>
</dbReference>
<name>A0A9N9BYP0_9GLOM</name>
<comment type="caution">
    <text evidence="5">The sequence shown here is derived from an EMBL/GenBank/DDBJ whole genome shotgun (WGS) entry which is preliminary data.</text>
</comment>
<dbReference type="AlphaFoldDB" id="A0A9N9BYP0"/>
<dbReference type="InterPro" id="IPR057207">
    <property type="entry name" value="FBXL15_LRR"/>
</dbReference>
<dbReference type="InterPro" id="IPR050648">
    <property type="entry name" value="F-box_LRR-repeat"/>
</dbReference>
<dbReference type="EMBL" id="CAJVPI010000949">
    <property type="protein sequence ID" value="CAG8584481.1"/>
    <property type="molecule type" value="Genomic_DNA"/>
</dbReference>
<dbReference type="PANTHER" id="PTHR13382">
    <property type="entry name" value="MITOCHONDRIAL ATP SYNTHASE COUPLING FACTOR B"/>
    <property type="match status" value="1"/>
</dbReference>
<keyword evidence="1" id="KW-0833">Ubl conjugation pathway</keyword>
<evidence type="ECO:0000313" key="5">
    <source>
        <dbReference type="EMBL" id="CAG8584481.1"/>
    </source>
</evidence>
<dbReference type="OrthoDB" id="10257471at2759"/>
<sequence length="401" mass="43583">MSPLMSLPLRPSTPTHKHSSSHDSIITLFGRDNGGDKDGHASNGNGVIINGPSNVSNGSISNSVAGNTTTSNATTTTATPQASLSTRTHPPCSRCPPEVFLTIFELLCSTHQSSLFSCILVSREWNFIATSVLWSSPRFSHMRALDKFIGTLEAGLRVGSGERIENKSIKRDRKGISSGECIKKSSIGRTRRERKEVGLTEEMTNRGSSQIDVPKVEGQLEEADKTLQVAKDDETDQLDSITNTYLTKLLSPFLSHIKTLNLAGGSRSDSCMSSVIPNCVSVQHLSLAWNTGISDSSIELVAEYIGPKLRSLDLTNCEKVSDRALIAVAKGCTRLRVLKVSYCRGISEEGISEVMKRCEELEILDVIGCLGINNEFVNTIRNWGIGRGLMVYTFSGSRRGN</sequence>
<evidence type="ECO:0000259" key="3">
    <source>
        <dbReference type="Pfam" id="PF12937"/>
    </source>
</evidence>
<feature type="domain" description="F-box/LRR-repeat protein 15-like leucin rich repeat" evidence="4">
    <location>
        <begin position="254"/>
        <end position="381"/>
    </location>
</feature>
<evidence type="ECO:0000313" key="6">
    <source>
        <dbReference type="Proteomes" id="UP000789739"/>
    </source>
</evidence>
<feature type="region of interest" description="Disordered" evidence="2">
    <location>
        <begin position="1"/>
        <end position="91"/>
    </location>
</feature>
<dbReference type="InterPro" id="IPR036047">
    <property type="entry name" value="F-box-like_dom_sf"/>
</dbReference>
<dbReference type="InterPro" id="IPR001810">
    <property type="entry name" value="F-box_dom"/>
</dbReference>
<dbReference type="InterPro" id="IPR006553">
    <property type="entry name" value="Leu-rich_rpt_Cys-con_subtyp"/>
</dbReference>
<evidence type="ECO:0000256" key="1">
    <source>
        <dbReference type="ARBA" id="ARBA00022786"/>
    </source>
</evidence>
<protein>
    <submittedName>
        <fullName evidence="5">694_t:CDS:1</fullName>
    </submittedName>
</protein>
<keyword evidence="6" id="KW-1185">Reference proteome</keyword>
<feature type="domain" description="F-box" evidence="3">
    <location>
        <begin position="96"/>
        <end position="139"/>
    </location>
</feature>
<gene>
    <name evidence="5" type="ORF">PBRASI_LOCUS6797</name>
</gene>
<dbReference type="Pfam" id="PF25372">
    <property type="entry name" value="DUF7885"/>
    <property type="match status" value="1"/>
</dbReference>
<evidence type="ECO:0000259" key="4">
    <source>
        <dbReference type="Pfam" id="PF25372"/>
    </source>
</evidence>
<accession>A0A9N9BYP0</accession>
<proteinExistence type="predicted"/>
<dbReference type="GO" id="GO:0005737">
    <property type="term" value="C:cytoplasm"/>
    <property type="evidence" value="ECO:0007669"/>
    <property type="project" value="TreeGrafter"/>
</dbReference>
<dbReference type="SUPFAM" id="SSF81383">
    <property type="entry name" value="F-box domain"/>
    <property type="match status" value="1"/>
</dbReference>
<dbReference type="Gene3D" id="3.80.10.10">
    <property type="entry name" value="Ribonuclease Inhibitor"/>
    <property type="match status" value="1"/>
</dbReference>
<dbReference type="SUPFAM" id="SSF52047">
    <property type="entry name" value="RNI-like"/>
    <property type="match status" value="1"/>
</dbReference>
<feature type="compositionally biased region" description="Low complexity" evidence="2">
    <location>
        <begin position="48"/>
        <end position="86"/>
    </location>
</feature>
<dbReference type="InterPro" id="IPR032675">
    <property type="entry name" value="LRR_dom_sf"/>
</dbReference>
<evidence type="ECO:0000256" key="2">
    <source>
        <dbReference type="SAM" id="MobiDB-lite"/>
    </source>
</evidence>
<dbReference type="Proteomes" id="UP000789739">
    <property type="component" value="Unassembled WGS sequence"/>
</dbReference>
<reference evidence="5" key="1">
    <citation type="submission" date="2021-06" db="EMBL/GenBank/DDBJ databases">
        <authorList>
            <person name="Kallberg Y."/>
            <person name="Tangrot J."/>
            <person name="Rosling A."/>
        </authorList>
    </citation>
    <scope>NUCLEOTIDE SEQUENCE</scope>
    <source>
        <strain evidence="5">BR232B</strain>
    </source>
</reference>
<organism evidence="5 6">
    <name type="scientific">Paraglomus brasilianum</name>
    <dbReference type="NCBI Taxonomy" id="144538"/>
    <lineage>
        <taxon>Eukaryota</taxon>
        <taxon>Fungi</taxon>
        <taxon>Fungi incertae sedis</taxon>
        <taxon>Mucoromycota</taxon>
        <taxon>Glomeromycotina</taxon>
        <taxon>Glomeromycetes</taxon>
        <taxon>Paraglomerales</taxon>
        <taxon>Paraglomeraceae</taxon>
        <taxon>Paraglomus</taxon>
    </lineage>
</organism>